<keyword evidence="4" id="KW-0256">Endoplasmic reticulum</keyword>
<comment type="subcellular location">
    <subcellularLocation>
        <location evidence="1">Endoplasmic reticulum membrane</location>
        <topology evidence="1">Peripheral membrane protein</topology>
    </subcellularLocation>
    <subcellularLocation>
        <location evidence="2">Lipid droplet</location>
    </subcellularLocation>
</comment>
<evidence type="ECO:0000256" key="9">
    <source>
        <dbReference type="SAM" id="MobiDB-lite"/>
    </source>
</evidence>
<evidence type="ECO:0000313" key="13">
    <source>
        <dbReference type="Proteomes" id="UP001168821"/>
    </source>
</evidence>
<name>A0AA38IZ40_9CUCU</name>
<keyword evidence="13" id="KW-1185">Reference proteome</keyword>
<dbReference type="GO" id="GO:0043130">
    <property type="term" value="F:ubiquitin binding"/>
    <property type="evidence" value="ECO:0007669"/>
    <property type="project" value="InterPro"/>
</dbReference>
<evidence type="ECO:0000256" key="5">
    <source>
        <dbReference type="ARBA" id="ARBA00023136"/>
    </source>
</evidence>
<dbReference type="Gene3D" id="1.10.8.10">
    <property type="entry name" value="DNA helicase RuvA subunit, C-terminal domain"/>
    <property type="match status" value="1"/>
</dbReference>
<feature type="domain" description="CUE" evidence="11">
    <location>
        <begin position="286"/>
        <end position="328"/>
    </location>
</feature>
<feature type="region of interest" description="Disordered" evidence="9">
    <location>
        <begin position="336"/>
        <end position="362"/>
    </location>
</feature>
<evidence type="ECO:0000256" key="6">
    <source>
        <dbReference type="ARBA" id="ARBA00035634"/>
    </source>
</evidence>
<dbReference type="FunFam" id="1.10.8.10:FF:000049">
    <property type="entry name" value="ancient ubiquitous protein 1 isoform X2"/>
    <property type="match status" value="1"/>
</dbReference>
<comment type="caution">
    <text evidence="12">The sequence shown here is derived from an EMBL/GenBank/DDBJ whole genome shotgun (WGS) entry which is preliminary data.</text>
</comment>
<gene>
    <name evidence="12" type="ORF">Zmor_007797</name>
</gene>
<evidence type="ECO:0000256" key="10">
    <source>
        <dbReference type="SAM" id="Phobius"/>
    </source>
</evidence>
<dbReference type="PROSITE" id="PS51140">
    <property type="entry name" value="CUE"/>
    <property type="match status" value="1"/>
</dbReference>
<dbReference type="PANTHER" id="PTHR15486:SF96">
    <property type="entry name" value="LIPID DROPLET-REGULATING VLDL ASSEMBLY FACTOR AUP1"/>
    <property type="match status" value="1"/>
</dbReference>
<evidence type="ECO:0000256" key="4">
    <source>
        <dbReference type="ARBA" id="ARBA00022824"/>
    </source>
</evidence>
<dbReference type="GO" id="GO:0036503">
    <property type="term" value="P:ERAD pathway"/>
    <property type="evidence" value="ECO:0007669"/>
    <property type="project" value="InterPro"/>
</dbReference>
<feature type="compositionally biased region" description="Polar residues" evidence="9">
    <location>
        <begin position="336"/>
        <end position="360"/>
    </location>
</feature>
<keyword evidence="5 10" id="KW-0472">Membrane</keyword>
<dbReference type="Proteomes" id="UP001168821">
    <property type="component" value="Unassembled WGS sequence"/>
</dbReference>
<dbReference type="AlphaFoldDB" id="A0AA38IZ40"/>
<evidence type="ECO:0000256" key="3">
    <source>
        <dbReference type="ARBA" id="ARBA00022677"/>
    </source>
</evidence>
<dbReference type="GO" id="GO:0005789">
    <property type="term" value="C:endoplasmic reticulum membrane"/>
    <property type="evidence" value="ECO:0007669"/>
    <property type="project" value="UniProtKB-SubCell"/>
</dbReference>
<evidence type="ECO:0000256" key="2">
    <source>
        <dbReference type="ARBA" id="ARBA00004502"/>
    </source>
</evidence>
<protein>
    <recommendedName>
        <fullName evidence="7">Lipid droplet-regulating VLDL assembly factor AUP1</fullName>
    </recommendedName>
    <alternativeName>
        <fullName evidence="8">Ancient ubiquitous protein 1</fullName>
    </alternativeName>
</protein>
<evidence type="ECO:0000256" key="8">
    <source>
        <dbReference type="ARBA" id="ARBA00035713"/>
    </source>
</evidence>
<proteinExistence type="inferred from homology"/>
<dbReference type="InterPro" id="IPR003892">
    <property type="entry name" value="CUE"/>
</dbReference>
<reference evidence="12" key="1">
    <citation type="journal article" date="2023" name="G3 (Bethesda)">
        <title>Whole genome assemblies of Zophobas morio and Tenebrio molitor.</title>
        <authorList>
            <person name="Kaur S."/>
            <person name="Stinson S.A."/>
            <person name="diCenzo G.C."/>
        </authorList>
    </citation>
    <scope>NUCLEOTIDE SEQUENCE</scope>
    <source>
        <strain evidence="12">QUZm001</strain>
    </source>
</reference>
<dbReference type="CDD" id="cd14420">
    <property type="entry name" value="CUE_AUP1"/>
    <property type="match status" value="1"/>
</dbReference>
<keyword evidence="10" id="KW-1133">Transmembrane helix</keyword>
<dbReference type="PANTHER" id="PTHR15486">
    <property type="entry name" value="ANCIENT UBIQUITOUS PROTEIN"/>
    <property type="match status" value="1"/>
</dbReference>
<dbReference type="InterPro" id="IPR048056">
    <property type="entry name" value="AUP1_CUE"/>
</dbReference>
<evidence type="ECO:0000256" key="1">
    <source>
        <dbReference type="ARBA" id="ARBA00004406"/>
    </source>
</evidence>
<dbReference type="SMART" id="SM00546">
    <property type="entry name" value="CUE"/>
    <property type="match status" value="1"/>
</dbReference>
<feature type="transmembrane region" description="Helical" evidence="10">
    <location>
        <begin position="21"/>
        <end position="50"/>
    </location>
</feature>
<accession>A0AA38IZ40</accession>
<keyword evidence="3" id="KW-0551">Lipid droplet</keyword>
<comment type="similarity">
    <text evidence="6">Belongs to the AUP1 family.</text>
</comment>
<keyword evidence="10" id="KW-0812">Transmembrane</keyword>
<dbReference type="EMBL" id="JALNTZ010000002">
    <property type="protein sequence ID" value="KAJ3663544.1"/>
    <property type="molecule type" value="Genomic_DNA"/>
</dbReference>
<evidence type="ECO:0000313" key="12">
    <source>
        <dbReference type="EMBL" id="KAJ3663544.1"/>
    </source>
</evidence>
<sequence length="409" mass="46030">MPSNIEVKHLFKYKRLPDNELKFLCLVLYLPVGLVLFILRTILALSVILIGCSLSDTRIIQNVVNKVACLTLGITVTVENPEKKENVEVYVSNNLSIFDHLAVHTATGSVSPGAQMHPALSKGLGLHYFGSQSNADAFKKNVTDFLADQQTPVHFMPEDKITNGKALLKFKTYPFSVTNRVQPICISIERPFLDLSVTTLGSGYWIDVMFYMFSPLTNYKLKFLPSLERKSLAEAEFSEIVRQNIATTMKVETPELSASDLLEFEKRHLVERQRPPPMPRPTIDIEMRRMATQVKEVLPHVPLNAIYKDLSKTRNVDSTITNILEGRVLFVPEQISSTSANPQPSTSVATATNVTPSTSTSDRELFNTAASTFAKSAQERNKSFQERKEQLIANARRRYIEKHNLNIPF</sequence>
<organism evidence="12 13">
    <name type="scientific">Zophobas morio</name>
    <dbReference type="NCBI Taxonomy" id="2755281"/>
    <lineage>
        <taxon>Eukaryota</taxon>
        <taxon>Metazoa</taxon>
        <taxon>Ecdysozoa</taxon>
        <taxon>Arthropoda</taxon>
        <taxon>Hexapoda</taxon>
        <taxon>Insecta</taxon>
        <taxon>Pterygota</taxon>
        <taxon>Neoptera</taxon>
        <taxon>Endopterygota</taxon>
        <taxon>Coleoptera</taxon>
        <taxon>Polyphaga</taxon>
        <taxon>Cucujiformia</taxon>
        <taxon>Tenebrionidae</taxon>
        <taxon>Zophobas</taxon>
    </lineage>
</organism>
<dbReference type="Pfam" id="PF02845">
    <property type="entry name" value="CUE"/>
    <property type="match status" value="1"/>
</dbReference>
<evidence type="ECO:0000259" key="11">
    <source>
        <dbReference type="PROSITE" id="PS51140"/>
    </source>
</evidence>
<evidence type="ECO:0000256" key="7">
    <source>
        <dbReference type="ARBA" id="ARBA00035685"/>
    </source>
</evidence>
<dbReference type="GO" id="GO:0005811">
    <property type="term" value="C:lipid droplet"/>
    <property type="evidence" value="ECO:0007669"/>
    <property type="project" value="UniProtKB-SubCell"/>
</dbReference>